<evidence type="ECO:0000256" key="7">
    <source>
        <dbReference type="ARBA" id="ARBA00023136"/>
    </source>
</evidence>
<keyword evidence="3" id="KW-0813">Transport</keyword>
<organism evidence="9 10">
    <name type="scientific">Pantoea ananatis (strain AJ13355)</name>
    <dbReference type="NCBI Taxonomy" id="932677"/>
    <lineage>
        <taxon>Bacteria</taxon>
        <taxon>Pseudomonadati</taxon>
        <taxon>Pseudomonadota</taxon>
        <taxon>Gammaproteobacteria</taxon>
        <taxon>Enterobacterales</taxon>
        <taxon>Erwiniaceae</taxon>
        <taxon>Pantoea</taxon>
    </lineage>
</organism>
<feature type="transmembrane region" description="Helical" evidence="8">
    <location>
        <begin position="278"/>
        <end position="298"/>
    </location>
</feature>
<protein>
    <submittedName>
        <fullName evidence="9">Ferric anguibactin transport system permease protein FatC</fullName>
    </submittedName>
</protein>
<keyword evidence="7 8" id="KW-0472">Membrane</keyword>
<comment type="similarity">
    <text evidence="2">Belongs to the binding-protein-dependent transport system permease family. FecCD subfamily.</text>
</comment>
<dbReference type="PATRIC" id="fig|932677.3.peg.2573"/>
<evidence type="ECO:0000256" key="1">
    <source>
        <dbReference type="ARBA" id="ARBA00004651"/>
    </source>
</evidence>
<dbReference type="InterPro" id="IPR000522">
    <property type="entry name" value="ABC_transptr_permease_BtuC"/>
</dbReference>
<feature type="transmembrane region" description="Helical" evidence="8">
    <location>
        <begin position="148"/>
        <end position="169"/>
    </location>
</feature>
<feature type="transmembrane region" description="Helical" evidence="8">
    <location>
        <begin position="238"/>
        <end position="266"/>
    </location>
</feature>
<evidence type="ECO:0000256" key="5">
    <source>
        <dbReference type="ARBA" id="ARBA00022692"/>
    </source>
</evidence>
<dbReference type="KEGG" id="paj:PAJ_2220"/>
<dbReference type="GO" id="GO:0022857">
    <property type="term" value="F:transmembrane transporter activity"/>
    <property type="evidence" value="ECO:0007669"/>
    <property type="project" value="InterPro"/>
</dbReference>
<dbReference type="eggNOG" id="COG4605">
    <property type="taxonomic scope" value="Bacteria"/>
</dbReference>
<dbReference type="AlphaFoldDB" id="A0A0H3KYZ9"/>
<gene>
    <name evidence="9" type="primary">fatC</name>
    <name evidence="9" type="ordered locus">PAJ_2220</name>
</gene>
<evidence type="ECO:0000256" key="6">
    <source>
        <dbReference type="ARBA" id="ARBA00022989"/>
    </source>
</evidence>
<dbReference type="Pfam" id="PF01032">
    <property type="entry name" value="FecCD"/>
    <property type="match status" value="1"/>
</dbReference>
<feature type="transmembrane region" description="Helical" evidence="8">
    <location>
        <begin position="20"/>
        <end position="41"/>
    </location>
</feature>
<proteinExistence type="inferred from homology"/>
<feature type="transmembrane region" description="Helical" evidence="8">
    <location>
        <begin position="53"/>
        <end position="73"/>
    </location>
</feature>
<evidence type="ECO:0000256" key="3">
    <source>
        <dbReference type="ARBA" id="ARBA00022448"/>
    </source>
</evidence>
<accession>A0A0H3KYZ9</accession>
<evidence type="ECO:0000313" key="9">
    <source>
        <dbReference type="EMBL" id="BAK12300.1"/>
    </source>
</evidence>
<feature type="transmembrane region" description="Helical" evidence="8">
    <location>
        <begin position="304"/>
        <end position="325"/>
    </location>
</feature>
<evidence type="ECO:0000256" key="8">
    <source>
        <dbReference type="SAM" id="Phobius"/>
    </source>
</evidence>
<dbReference type="InterPro" id="IPR037294">
    <property type="entry name" value="ABC_BtuC-like"/>
</dbReference>
<dbReference type="EMBL" id="AP012032">
    <property type="protein sequence ID" value="BAK12300.1"/>
    <property type="molecule type" value="Genomic_DNA"/>
</dbReference>
<evidence type="ECO:0000313" key="10">
    <source>
        <dbReference type="Proteomes" id="UP000006690"/>
    </source>
</evidence>
<keyword evidence="6 8" id="KW-1133">Transmembrane helix</keyword>
<sequence>MATDLSPLSRSLKNVSSPVWRISLLALLTVIVSLVFMTLHLQGNISYVLKHRGQILFTIVLVAFASGISTLLFQTITQNRILSPSVMGLESLFVFIQTLLVFFVQLSQLSQLGSMVPFLGETALLMIFATLLYRWLFNRSGLDLHRVLLTGLVFGTLFRSLSGLMQRLLSPGEFAVLQSRMFATFTHADPAVLALSAVLIAAITIIVWRIRHRLDVIALGRNSATALGVPFQRYVTGLLLLVSLLVAISTALVGPMTFLGLLVVNLAWPVVGSWRHRYLLPGTVLIGIIMLTGGQLILEQVFNMAGTLSVIIEFLGGGLFIYLILKKVAT</sequence>
<feature type="transmembrane region" description="Helical" evidence="8">
    <location>
        <begin position="85"/>
        <end position="104"/>
    </location>
</feature>
<evidence type="ECO:0000256" key="2">
    <source>
        <dbReference type="ARBA" id="ARBA00007935"/>
    </source>
</evidence>
<comment type="subcellular location">
    <subcellularLocation>
        <location evidence="1">Cell membrane</location>
        <topology evidence="1">Multi-pass membrane protein</topology>
    </subcellularLocation>
</comment>
<name>A0A0H3KYZ9_PANAA</name>
<dbReference type="GO" id="GO:0005886">
    <property type="term" value="C:plasma membrane"/>
    <property type="evidence" value="ECO:0007669"/>
    <property type="project" value="UniProtKB-SubCell"/>
</dbReference>
<keyword evidence="4" id="KW-1003">Cell membrane</keyword>
<dbReference type="RefSeq" id="WP_014594366.1">
    <property type="nucleotide sequence ID" value="NC_017531.2"/>
</dbReference>
<dbReference type="GO" id="GO:0033214">
    <property type="term" value="P:siderophore-iron import into cell"/>
    <property type="evidence" value="ECO:0007669"/>
    <property type="project" value="TreeGrafter"/>
</dbReference>
<feature type="transmembrane region" description="Helical" evidence="8">
    <location>
        <begin position="190"/>
        <end position="210"/>
    </location>
</feature>
<dbReference type="HOGENOM" id="CLU_050494_0_0_6"/>
<reference evidence="10" key="1">
    <citation type="journal article" date="2012" name="Appl. Microbiol. Biotechnol.">
        <title>The complete genome sequence of Pantoea ananatis AJ13355, an organism with great biotechnological potential.</title>
        <authorList>
            <person name="Hara Y."/>
            <person name="Kadotani N."/>
            <person name="Izui H."/>
            <person name="Katashkina J.I."/>
            <person name="Kuvaeva T.M."/>
            <person name="Andreeva I.G."/>
            <person name="Golubeva L.I."/>
            <person name="Malko D.B."/>
            <person name="Makeev V.J."/>
            <person name="Mashko S.V."/>
            <person name="Kozlov Y.I."/>
        </authorList>
    </citation>
    <scope>NUCLEOTIDE SEQUENCE [LARGE SCALE GENOMIC DNA]</scope>
    <source>
        <strain evidence="10">AJ13355</strain>
    </source>
</reference>
<feature type="transmembrane region" description="Helical" evidence="8">
    <location>
        <begin position="116"/>
        <end position="136"/>
    </location>
</feature>
<evidence type="ECO:0000256" key="4">
    <source>
        <dbReference type="ARBA" id="ARBA00022475"/>
    </source>
</evidence>
<keyword evidence="5 8" id="KW-0812">Transmembrane</keyword>
<dbReference type="PANTHER" id="PTHR30472:SF19">
    <property type="entry name" value="PETROBACTIN IMPORT SYSTEM PERMEASE PROTEIN YCLO"/>
    <property type="match status" value="1"/>
</dbReference>
<dbReference type="Proteomes" id="UP000006690">
    <property type="component" value="Chromosome"/>
</dbReference>
<dbReference type="SUPFAM" id="SSF81345">
    <property type="entry name" value="ABC transporter involved in vitamin B12 uptake, BtuC"/>
    <property type="match status" value="1"/>
</dbReference>
<dbReference type="Gene3D" id="1.10.3470.10">
    <property type="entry name" value="ABC transporter involved in vitamin B12 uptake, BtuC"/>
    <property type="match status" value="1"/>
</dbReference>
<dbReference type="PANTHER" id="PTHR30472">
    <property type="entry name" value="FERRIC ENTEROBACTIN TRANSPORT SYSTEM PERMEASE PROTEIN"/>
    <property type="match status" value="1"/>
</dbReference>
<dbReference type="OrthoDB" id="9796260at2"/>